<keyword evidence="6 8" id="KW-0717">Septation</keyword>
<dbReference type="FunFam" id="3.40.50.1440:FF:000023">
    <property type="entry name" value="Cell division protein FtsZ"/>
    <property type="match status" value="1"/>
</dbReference>
<evidence type="ECO:0000259" key="12">
    <source>
        <dbReference type="SMART" id="SM00865"/>
    </source>
</evidence>
<reference evidence="13 14" key="2">
    <citation type="submission" date="2019-05" db="EMBL/GenBank/DDBJ databases">
        <title>Genome evolution of the obligate endosymbiont Buchnera aphidicola.</title>
        <authorList>
            <person name="Moran N.A."/>
        </authorList>
    </citation>
    <scope>NUCLEOTIDE SEQUENCE [LARGE SCALE GENOMIC DNA]</scope>
    <source>
        <strain evidence="13 14">Sav</strain>
    </source>
</reference>
<comment type="function">
    <text evidence="8 10">Essential cell division protein that forms a contractile ring structure (Z ring) at the future cell division site. The regulation of the ring assembly controls the timing and the location of cell division. One of the functions of the FtsZ ring is to recruit other cell division proteins to the septum to produce a new cell wall between the dividing cells. Binds GTP and shows GTPase activity.</text>
</comment>
<keyword evidence="7 8" id="KW-0131">Cell cycle</keyword>
<dbReference type="InterPro" id="IPR037103">
    <property type="entry name" value="Tubulin/FtsZ-like_C"/>
</dbReference>
<dbReference type="GO" id="GO:0005525">
    <property type="term" value="F:GTP binding"/>
    <property type="evidence" value="ECO:0007669"/>
    <property type="project" value="UniProtKB-UniRule"/>
</dbReference>
<comment type="subunit">
    <text evidence="8">Homodimer. Polymerizes to form a dynamic ring structure in a strictly GTP-dependent manner. Interacts directly with several other division proteins.</text>
</comment>
<evidence type="ECO:0000313" key="14">
    <source>
        <dbReference type="Proteomes" id="UP000298585"/>
    </source>
</evidence>
<dbReference type="RefSeq" id="WP_158338233.1">
    <property type="nucleotide sequence ID" value="NZ_CP034855.1"/>
</dbReference>
<evidence type="ECO:0000256" key="1">
    <source>
        <dbReference type="ARBA" id="ARBA00009690"/>
    </source>
</evidence>
<dbReference type="GO" id="GO:0000917">
    <property type="term" value="P:division septum assembly"/>
    <property type="evidence" value="ECO:0007669"/>
    <property type="project" value="UniProtKB-KW"/>
</dbReference>
<dbReference type="GO" id="GO:0005737">
    <property type="term" value="C:cytoplasm"/>
    <property type="evidence" value="ECO:0007669"/>
    <property type="project" value="UniProtKB-SubCell"/>
</dbReference>
<dbReference type="InterPro" id="IPR024757">
    <property type="entry name" value="FtsZ_C"/>
</dbReference>
<gene>
    <name evidence="8 13" type="primary">ftsZ</name>
    <name evidence="13" type="ORF">D9V77_01060</name>
</gene>
<dbReference type="InterPro" id="IPR036525">
    <property type="entry name" value="Tubulin/FtsZ_GTPase_sf"/>
</dbReference>
<feature type="domain" description="Tubulin/FtsZ 2-layer sandwich" evidence="12">
    <location>
        <begin position="206"/>
        <end position="324"/>
    </location>
</feature>
<dbReference type="Gene3D" id="3.30.1330.20">
    <property type="entry name" value="Tubulin/FtsZ, C-terminal domain"/>
    <property type="match status" value="1"/>
</dbReference>
<dbReference type="PROSITE" id="PS01134">
    <property type="entry name" value="FTSZ_1"/>
    <property type="match status" value="1"/>
</dbReference>
<dbReference type="InterPro" id="IPR045061">
    <property type="entry name" value="FtsZ/CetZ"/>
</dbReference>
<dbReference type="SMART" id="SM00864">
    <property type="entry name" value="Tubulin"/>
    <property type="match status" value="1"/>
</dbReference>
<dbReference type="Pfam" id="PF00091">
    <property type="entry name" value="Tubulin"/>
    <property type="match status" value="1"/>
</dbReference>
<dbReference type="Pfam" id="PF12327">
    <property type="entry name" value="FtsZ_C"/>
    <property type="match status" value="1"/>
</dbReference>
<protein>
    <recommendedName>
        <fullName evidence="8 9">Cell division protein FtsZ</fullName>
    </recommendedName>
</protein>
<keyword evidence="3 8" id="KW-0132">Cell division</keyword>
<dbReference type="InterPro" id="IPR003008">
    <property type="entry name" value="Tubulin_FtsZ_GTPase"/>
</dbReference>
<dbReference type="EMBL" id="CP034855">
    <property type="protein sequence ID" value="QCI25429.1"/>
    <property type="molecule type" value="Genomic_DNA"/>
</dbReference>
<dbReference type="PRINTS" id="PR00423">
    <property type="entry name" value="CELLDVISFTSZ"/>
</dbReference>
<evidence type="ECO:0000256" key="4">
    <source>
        <dbReference type="ARBA" id="ARBA00022741"/>
    </source>
</evidence>
<evidence type="ECO:0000256" key="9">
    <source>
        <dbReference type="NCBIfam" id="TIGR00065"/>
    </source>
</evidence>
<accession>A0A4D6Y7Y5</accession>
<dbReference type="SMART" id="SM00865">
    <property type="entry name" value="Tubulin_C"/>
    <property type="match status" value="1"/>
</dbReference>
<dbReference type="PANTHER" id="PTHR30314">
    <property type="entry name" value="CELL DIVISION PROTEIN FTSZ-RELATED"/>
    <property type="match status" value="1"/>
</dbReference>
<dbReference type="SUPFAM" id="SSF55307">
    <property type="entry name" value="Tubulin C-terminal domain-like"/>
    <property type="match status" value="1"/>
</dbReference>
<feature type="binding site" evidence="8">
    <location>
        <position position="138"/>
    </location>
    <ligand>
        <name>GTP</name>
        <dbReference type="ChEBI" id="CHEBI:37565"/>
    </ligand>
</feature>
<feature type="domain" description="Tubulin/FtsZ GTPase" evidence="11">
    <location>
        <begin position="12"/>
        <end position="204"/>
    </location>
</feature>
<feature type="binding site" evidence="8">
    <location>
        <begin position="20"/>
        <end position="24"/>
    </location>
    <ligand>
        <name>GTP</name>
        <dbReference type="ChEBI" id="CHEBI:37565"/>
    </ligand>
</feature>
<dbReference type="InterPro" id="IPR018316">
    <property type="entry name" value="Tubulin/FtsZ_2-layer-sand-dom"/>
</dbReference>
<feature type="binding site" evidence="8">
    <location>
        <position position="142"/>
    </location>
    <ligand>
        <name>GTP</name>
        <dbReference type="ChEBI" id="CHEBI:37565"/>
    </ligand>
</feature>
<name>A0A4D6Y7Y5_9GAMM</name>
<dbReference type="GO" id="GO:0043093">
    <property type="term" value="P:FtsZ-dependent cytokinesis"/>
    <property type="evidence" value="ECO:0007669"/>
    <property type="project" value="UniProtKB-UniRule"/>
</dbReference>
<dbReference type="PANTHER" id="PTHR30314:SF3">
    <property type="entry name" value="MITOCHONDRIAL DIVISION PROTEIN FSZA"/>
    <property type="match status" value="1"/>
</dbReference>
<dbReference type="Proteomes" id="UP000298585">
    <property type="component" value="Chromosome"/>
</dbReference>
<dbReference type="NCBIfam" id="TIGR00065">
    <property type="entry name" value="ftsZ"/>
    <property type="match status" value="1"/>
</dbReference>
<evidence type="ECO:0000256" key="6">
    <source>
        <dbReference type="ARBA" id="ARBA00023210"/>
    </source>
</evidence>
<dbReference type="GO" id="GO:0003924">
    <property type="term" value="F:GTPase activity"/>
    <property type="evidence" value="ECO:0007669"/>
    <property type="project" value="UniProtKB-UniRule"/>
</dbReference>
<dbReference type="InterPro" id="IPR020805">
    <property type="entry name" value="Cell_div_FtsZ_CS"/>
</dbReference>
<dbReference type="GO" id="GO:0051258">
    <property type="term" value="P:protein polymerization"/>
    <property type="evidence" value="ECO:0007669"/>
    <property type="project" value="UniProtKB-UniRule"/>
</dbReference>
<evidence type="ECO:0000259" key="11">
    <source>
        <dbReference type="SMART" id="SM00864"/>
    </source>
</evidence>
<organism evidence="13 14">
    <name type="scientific">Buchnera aphidicola</name>
    <name type="common">Sitobion avenae</name>
    <dbReference type="NCBI Taxonomy" id="571428"/>
    <lineage>
        <taxon>Bacteria</taxon>
        <taxon>Pseudomonadati</taxon>
        <taxon>Pseudomonadota</taxon>
        <taxon>Gammaproteobacteria</taxon>
        <taxon>Enterobacterales</taxon>
        <taxon>Erwiniaceae</taxon>
        <taxon>Buchnera</taxon>
    </lineage>
</organism>
<dbReference type="HAMAP" id="MF_00909">
    <property type="entry name" value="FtsZ"/>
    <property type="match status" value="1"/>
</dbReference>
<comment type="subcellular location">
    <subcellularLocation>
        <location evidence="8">Cytoplasm</location>
    </subcellularLocation>
    <text evidence="8">Assembles at midcell at the inner surface of the cytoplasmic membrane.</text>
</comment>
<evidence type="ECO:0000256" key="5">
    <source>
        <dbReference type="ARBA" id="ARBA00023134"/>
    </source>
</evidence>
<evidence type="ECO:0000313" key="13">
    <source>
        <dbReference type="EMBL" id="QCI25429.1"/>
    </source>
</evidence>
<evidence type="ECO:0000256" key="7">
    <source>
        <dbReference type="ARBA" id="ARBA00023306"/>
    </source>
</evidence>
<dbReference type="CDD" id="cd02201">
    <property type="entry name" value="FtsZ_type1"/>
    <property type="match status" value="1"/>
</dbReference>
<feature type="binding site" evidence="8">
    <location>
        <position position="186"/>
    </location>
    <ligand>
        <name>GTP</name>
        <dbReference type="ChEBI" id="CHEBI:37565"/>
    </ligand>
</feature>
<dbReference type="InterPro" id="IPR000158">
    <property type="entry name" value="Cell_div_FtsZ"/>
</dbReference>
<comment type="similarity">
    <text evidence="1 8 10">Belongs to the FtsZ family.</text>
</comment>
<dbReference type="GO" id="GO:0032153">
    <property type="term" value="C:cell division site"/>
    <property type="evidence" value="ECO:0007669"/>
    <property type="project" value="UniProtKB-UniRule"/>
</dbReference>
<evidence type="ECO:0000256" key="10">
    <source>
        <dbReference type="RuleBase" id="RU000631"/>
    </source>
</evidence>
<dbReference type="OrthoDB" id="9813375at2"/>
<evidence type="ECO:0000256" key="3">
    <source>
        <dbReference type="ARBA" id="ARBA00022618"/>
    </source>
</evidence>
<dbReference type="Gene3D" id="3.40.50.1440">
    <property type="entry name" value="Tubulin/FtsZ, GTPase domain"/>
    <property type="match status" value="1"/>
</dbReference>
<dbReference type="PROSITE" id="PS01135">
    <property type="entry name" value="FTSZ_2"/>
    <property type="match status" value="1"/>
</dbReference>
<keyword evidence="5 8" id="KW-0342">GTP-binding</keyword>
<dbReference type="InterPro" id="IPR008280">
    <property type="entry name" value="Tub_FtsZ_C"/>
</dbReference>
<proteinExistence type="inferred from homology"/>
<evidence type="ECO:0000256" key="8">
    <source>
        <dbReference type="HAMAP-Rule" id="MF_00909"/>
    </source>
</evidence>
<evidence type="ECO:0000256" key="2">
    <source>
        <dbReference type="ARBA" id="ARBA00022490"/>
    </source>
</evidence>
<dbReference type="FunFam" id="3.30.1330.20:FF:000004">
    <property type="entry name" value="Cell division protein FtsZ"/>
    <property type="match status" value="1"/>
</dbReference>
<reference evidence="13 14" key="1">
    <citation type="submission" date="2018-12" db="EMBL/GenBank/DDBJ databases">
        <authorList>
            <person name="Chong R.A."/>
        </authorList>
    </citation>
    <scope>NUCLEOTIDE SEQUENCE [LARGE SCALE GENOMIC DNA]</scope>
    <source>
        <strain evidence="13 14">Sav</strain>
    </source>
</reference>
<keyword evidence="4 8" id="KW-0547">Nucleotide-binding</keyword>
<keyword evidence="2 8" id="KW-0963">Cytoplasm</keyword>
<sequence length="386" mass="41286">MFESSELSNNAIIKVIGVGGGGGNAVEHMVRERIEGVEFFAVNTDAQALRKIEVGQTIQIGNNITKGLGAGANPEIGRTSAEEDKELLKSALDGSDMVFIAAGMGGGTGTGAAPVVAEIAKELGILTVAVVTKPFNFEGKKRMIVAEQGIVELSKYVDSLITIPNDKLLKVLSRGISLLDAFSAANNVLKGAVQGIAELITRPGLMNVDFADVRTVMVEMGYAMMGTGISSGENRAEEAAEIAISSPLLEDIDLSGARGVLVNITAGFDLKLDEFETVGNTIRSFASDNATVVIGTSLDPDMNDTLRVTVVATGIGMEKHSAADINQIKNKSSREVLMDYRYQYLNISPTKIDKKTIKKEIKNSEEKIKKEPEYLDIPSFLRKRAD</sequence>
<dbReference type="AlphaFoldDB" id="A0A4D6Y7Y5"/>
<dbReference type="SUPFAM" id="SSF52490">
    <property type="entry name" value="Tubulin nucleotide-binding domain-like"/>
    <property type="match status" value="1"/>
</dbReference>
<feature type="binding site" evidence="8">
    <location>
        <begin position="107"/>
        <end position="109"/>
    </location>
    <ligand>
        <name>GTP</name>
        <dbReference type="ChEBI" id="CHEBI:37565"/>
    </ligand>
</feature>